<dbReference type="eggNOG" id="COG0454">
    <property type="taxonomic scope" value="Bacteria"/>
</dbReference>
<dbReference type="Gene3D" id="3.40.630.30">
    <property type="match status" value="1"/>
</dbReference>
<evidence type="ECO:0000313" key="5">
    <source>
        <dbReference type="Proteomes" id="UP000006371"/>
    </source>
</evidence>
<keyword evidence="1 4" id="KW-0808">Transferase</keyword>
<evidence type="ECO:0000313" key="4">
    <source>
        <dbReference type="EMBL" id="BAE17996.1"/>
    </source>
</evidence>
<feature type="domain" description="N-acetyltransferase" evidence="3">
    <location>
        <begin position="2"/>
        <end position="162"/>
    </location>
</feature>
<name>Q49YY2_STAS1</name>
<proteinExistence type="predicted"/>
<dbReference type="GO" id="GO:0008080">
    <property type="term" value="F:N-acetyltransferase activity"/>
    <property type="evidence" value="ECO:0007669"/>
    <property type="project" value="UniProtKB-ARBA"/>
</dbReference>
<keyword evidence="5" id="KW-1185">Reference proteome</keyword>
<dbReference type="InterPro" id="IPR016181">
    <property type="entry name" value="Acyl_CoA_acyltransferase"/>
</dbReference>
<dbReference type="SUPFAM" id="SSF55729">
    <property type="entry name" value="Acyl-CoA N-acyltransferases (Nat)"/>
    <property type="match status" value="1"/>
</dbReference>
<dbReference type="EMBL" id="AP008934">
    <property type="protein sequence ID" value="BAE17996.1"/>
    <property type="molecule type" value="Genomic_DNA"/>
</dbReference>
<dbReference type="RefSeq" id="WP_011302735.1">
    <property type="nucleotide sequence ID" value="NC_007350.1"/>
</dbReference>
<dbReference type="Pfam" id="PF00583">
    <property type="entry name" value="Acetyltransf_1"/>
    <property type="match status" value="1"/>
</dbReference>
<protein>
    <submittedName>
        <fullName evidence="4">Putative acetyltransferase</fullName>
    </submittedName>
</protein>
<dbReference type="HOGENOM" id="CLU_061829_2_0_9"/>
<organism evidence="4 5">
    <name type="scientific">Staphylococcus saprophyticus subsp. saprophyticus (strain ATCC 15305 / DSM 20229 / NCIMB 8711 / NCTC 7292 / S-41)</name>
    <dbReference type="NCBI Taxonomy" id="342451"/>
    <lineage>
        <taxon>Bacteria</taxon>
        <taxon>Bacillati</taxon>
        <taxon>Bacillota</taxon>
        <taxon>Bacilli</taxon>
        <taxon>Bacillales</taxon>
        <taxon>Staphylococcaceae</taxon>
        <taxon>Staphylococcus</taxon>
    </lineage>
</organism>
<keyword evidence="2" id="KW-0012">Acyltransferase</keyword>
<gene>
    <name evidence="4" type="ordered locus">SSP0851</name>
</gene>
<evidence type="ECO:0000256" key="2">
    <source>
        <dbReference type="ARBA" id="ARBA00023315"/>
    </source>
</evidence>
<dbReference type="PANTHER" id="PTHR10908">
    <property type="entry name" value="SEROTONIN N-ACETYLTRANSFERASE"/>
    <property type="match status" value="1"/>
</dbReference>
<dbReference type="InterPro" id="IPR000182">
    <property type="entry name" value="GNAT_dom"/>
</dbReference>
<dbReference type="Proteomes" id="UP000006371">
    <property type="component" value="Chromosome"/>
</dbReference>
<dbReference type="InterPro" id="IPR051635">
    <property type="entry name" value="SNAT-like"/>
</dbReference>
<evidence type="ECO:0000259" key="3">
    <source>
        <dbReference type="PROSITE" id="PS51186"/>
    </source>
</evidence>
<dbReference type="PATRIC" id="fig|342451.11.peg.852"/>
<dbReference type="GeneID" id="3617373"/>
<accession>Q49YY2</accession>
<reference evidence="4 5" key="1">
    <citation type="journal article" date="2005" name="Proc. Natl. Acad. Sci. U.S.A.">
        <title>Whole genome sequence of Staphylococcus saprophyticus reveals the pathogenesis of uncomplicated urinary tract infection.</title>
        <authorList>
            <person name="Kuroda M."/>
            <person name="Yamashita A."/>
            <person name="Hirakawa H."/>
            <person name="Kumano M."/>
            <person name="Morikawa K."/>
            <person name="Higashide M."/>
            <person name="Maruyama A."/>
            <person name="Inose Y."/>
            <person name="Matoba K."/>
            <person name="Toh H."/>
            <person name="Kuhara S."/>
            <person name="Hattori M."/>
            <person name="Ohta T."/>
        </authorList>
    </citation>
    <scope>NUCLEOTIDE SEQUENCE [LARGE SCALE GENOMIC DNA]</scope>
    <source>
        <strain evidence="5">ATCC 15305 / DSM 20229 / NCIMB 8711 / NCTC 7292 / S-41</strain>
    </source>
</reference>
<dbReference type="PROSITE" id="PS51186">
    <property type="entry name" value="GNAT"/>
    <property type="match status" value="1"/>
</dbReference>
<dbReference type="OrthoDB" id="9800962at2"/>
<sequence>MYHFRTVAMRDLNTILQIENKGFSSEEAASKEALINRINVIKDTFIVAEYDGEIAGYVNGPVINQAFITDDLFDETTKNPPHGGYIAILGLVVGESYRNQGLAGKLLDHLEHLAIEHERQGITLTCKASLISFYEQYSYINYGVSESKHGGIQCFNLVKNLD</sequence>
<dbReference type="PANTHER" id="PTHR10908:SF0">
    <property type="entry name" value="SEROTONIN N-ACETYLTRANSFERASE"/>
    <property type="match status" value="1"/>
</dbReference>
<evidence type="ECO:0000256" key="1">
    <source>
        <dbReference type="ARBA" id="ARBA00022679"/>
    </source>
</evidence>
<dbReference type="CDD" id="cd04301">
    <property type="entry name" value="NAT_SF"/>
    <property type="match status" value="1"/>
</dbReference>
<dbReference type="AlphaFoldDB" id="Q49YY2"/>
<dbReference type="KEGG" id="ssp:SSP0851"/>